<keyword evidence="4 5" id="KW-0833">Ubl conjugation pathway</keyword>
<evidence type="ECO:0000256" key="5">
    <source>
        <dbReference type="RuleBase" id="RU369093"/>
    </source>
</evidence>
<evidence type="ECO:0000313" key="7">
    <source>
        <dbReference type="EMBL" id="KAG0451988.1"/>
    </source>
</evidence>
<dbReference type="Proteomes" id="UP000636800">
    <property type="component" value="Unassembled WGS sequence"/>
</dbReference>
<sequence length="416" mass="45463">MMRKNERVQPLNLEAKVPTFFRCPISLDVMRSPVSLCTGVTYDRSSIQRWIDSGNNTCPATMQPLPSTDLVPNLTLRRLIHHWNASASASPVHPAADIFRNLRSSQNPAPILRHLAEFLLDSNTNELDKNGLIEADILTEVIFQNVGRIDTLEAAAAVIHLILSSEFVEQNKKKILLSSLISDLNTSTSALLSVIKDGNTLESRIDAAWILDAILSSTDADARSSIALSKDLIPELIRLISEDGDMNGSAIETGLSCLVWICGVRRARLRMVKEGIVAATTKLLSSETVVLPTAAVEKALRLLEAAVGTPEGRSAICVSAEECLEAVMRRMIKVGKEGMESAVMVMWSVCHRFRDRRAVEAVAAANGGVTKILLLMQSNCSPSARQMAGDLLRLFRVNSKSCLSGYDTKTTHIMPF</sequence>
<dbReference type="Proteomes" id="UP000639772">
    <property type="component" value="Unassembled WGS sequence"/>
</dbReference>
<dbReference type="GO" id="GO:0016567">
    <property type="term" value="P:protein ubiquitination"/>
    <property type="evidence" value="ECO:0007669"/>
    <property type="project" value="UniProtKB-UniRule"/>
</dbReference>
<evidence type="ECO:0000313" key="8">
    <source>
        <dbReference type="EMBL" id="KAG0469461.1"/>
    </source>
</evidence>
<dbReference type="SMART" id="SM00504">
    <property type="entry name" value="Ubox"/>
    <property type="match status" value="1"/>
</dbReference>
<evidence type="ECO:0000313" key="9">
    <source>
        <dbReference type="Proteomes" id="UP000636800"/>
    </source>
</evidence>
<dbReference type="InterPro" id="IPR045185">
    <property type="entry name" value="PUB22/23/24-like"/>
</dbReference>
<dbReference type="InterPro" id="IPR016024">
    <property type="entry name" value="ARM-type_fold"/>
</dbReference>
<dbReference type="GO" id="GO:0061630">
    <property type="term" value="F:ubiquitin protein ligase activity"/>
    <property type="evidence" value="ECO:0007669"/>
    <property type="project" value="UniProtKB-UniRule"/>
</dbReference>
<comment type="function">
    <text evidence="5">Functions as an E3 ubiquitin ligase.</text>
</comment>
<dbReference type="SUPFAM" id="SSF48371">
    <property type="entry name" value="ARM repeat"/>
    <property type="match status" value="1"/>
</dbReference>
<dbReference type="PANTHER" id="PTHR22849">
    <property type="entry name" value="WDSAM1 PROTEIN"/>
    <property type="match status" value="1"/>
</dbReference>
<dbReference type="PROSITE" id="PS51698">
    <property type="entry name" value="U_BOX"/>
    <property type="match status" value="1"/>
</dbReference>
<evidence type="ECO:0000313" key="10">
    <source>
        <dbReference type="Proteomes" id="UP000639772"/>
    </source>
</evidence>
<keyword evidence="9" id="KW-1185">Reference proteome</keyword>
<dbReference type="InterPro" id="IPR011989">
    <property type="entry name" value="ARM-like"/>
</dbReference>
<dbReference type="InterPro" id="IPR045210">
    <property type="entry name" value="RING-Ubox_PUB"/>
</dbReference>
<dbReference type="EC" id="2.3.2.27" evidence="5"/>
<dbReference type="Gene3D" id="3.30.40.10">
    <property type="entry name" value="Zinc/RING finger domain, C3HC4 (zinc finger)"/>
    <property type="match status" value="1"/>
</dbReference>
<evidence type="ECO:0000256" key="4">
    <source>
        <dbReference type="ARBA" id="ARBA00022786"/>
    </source>
</evidence>
<accession>A0A835QAG2</accession>
<dbReference type="CDD" id="cd16664">
    <property type="entry name" value="RING-Ubox_PUB"/>
    <property type="match status" value="1"/>
</dbReference>
<dbReference type="EMBL" id="JADCNM010000039">
    <property type="protein sequence ID" value="KAG0451988.1"/>
    <property type="molecule type" value="Genomic_DNA"/>
</dbReference>
<dbReference type="SUPFAM" id="SSF57850">
    <property type="entry name" value="RING/U-box"/>
    <property type="match status" value="1"/>
</dbReference>
<organism evidence="8 9">
    <name type="scientific">Vanilla planifolia</name>
    <name type="common">Vanilla</name>
    <dbReference type="NCBI Taxonomy" id="51239"/>
    <lineage>
        <taxon>Eukaryota</taxon>
        <taxon>Viridiplantae</taxon>
        <taxon>Streptophyta</taxon>
        <taxon>Embryophyta</taxon>
        <taxon>Tracheophyta</taxon>
        <taxon>Spermatophyta</taxon>
        <taxon>Magnoliopsida</taxon>
        <taxon>Liliopsida</taxon>
        <taxon>Asparagales</taxon>
        <taxon>Orchidaceae</taxon>
        <taxon>Vanilloideae</taxon>
        <taxon>Vanilleae</taxon>
        <taxon>Vanilla</taxon>
    </lineage>
</organism>
<dbReference type="InterPro" id="IPR013083">
    <property type="entry name" value="Znf_RING/FYVE/PHD"/>
</dbReference>
<dbReference type="UniPathway" id="UPA00143"/>
<comment type="pathway">
    <text evidence="2 5">Protein modification; protein ubiquitination.</text>
</comment>
<gene>
    <name evidence="8" type="ORF">HPP92_016161</name>
    <name evidence="7" type="ORF">HPP92_025921</name>
</gene>
<dbReference type="InterPro" id="IPR058678">
    <property type="entry name" value="ARM_PUB"/>
</dbReference>
<proteinExistence type="predicted"/>
<dbReference type="AlphaFoldDB" id="A0A835QAG2"/>
<dbReference type="Pfam" id="PF25598">
    <property type="entry name" value="ARM_PUB"/>
    <property type="match status" value="1"/>
</dbReference>
<dbReference type="OrthoDB" id="10064100at2759"/>
<reference evidence="9 10" key="1">
    <citation type="journal article" date="2020" name="Nat. Food">
        <title>A phased Vanilla planifolia genome enables genetic improvement of flavour and production.</title>
        <authorList>
            <person name="Hasing T."/>
            <person name="Tang H."/>
            <person name="Brym M."/>
            <person name="Khazi F."/>
            <person name="Huang T."/>
            <person name="Chambers A.H."/>
        </authorList>
    </citation>
    <scope>NUCLEOTIDE SEQUENCE [LARGE SCALE GENOMIC DNA]</scope>
    <source>
        <tissue evidence="8">Leaf</tissue>
    </source>
</reference>
<keyword evidence="3 5" id="KW-0808">Transferase</keyword>
<feature type="domain" description="U-box" evidence="6">
    <location>
        <begin position="16"/>
        <end position="90"/>
    </location>
</feature>
<comment type="catalytic activity">
    <reaction evidence="1 5">
        <text>S-ubiquitinyl-[E2 ubiquitin-conjugating enzyme]-L-cysteine + [acceptor protein]-L-lysine = [E2 ubiquitin-conjugating enzyme]-L-cysteine + N(6)-ubiquitinyl-[acceptor protein]-L-lysine.</text>
        <dbReference type="EC" id="2.3.2.27"/>
    </reaction>
</comment>
<evidence type="ECO:0000256" key="3">
    <source>
        <dbReference type="ARBA" id="ARBA00022679"/>
    </source>
</evidence>
<dbReference type="Gene3D" id="1.25.10.10">
    <property type="entry name" value="Leucine-rich Repeat Variant"/>
    <property type="match status" value="1"/>
</dbReference>
<evidence type="ECO:0000259" key="6">
    <source>
        <dbReference type="PROSITE" id="PS51698"/>
    </source>
</evidence>
<dbReference type="FunFam" id="3.30.40.10:FF:000442">
    <property type="entry name" value="RING-type E3 ubiquitin transferase"/>
    <property type="match status" value="1"/>
</dbReference>
<dbReference type="PANTHER" id="PTHR22849:SF163">
    <property type="entry name" value="U-BOX DOMAIN-CONTAINING PROTEIN"/>
    <property type="match status" value="1"/>
</dbReference>
<name>A0A835QAG2_VANPL</name>
<dbReference type="EMBL" id="JADCNL010000008">
    <property type="protein sequence ID" value="KAG0469461.1"/>
    <property type="molecule type" value="Genomic_DNA"/>
</dbReference>
<dbReference type="Pfam" id="PF04564">
    <property type="entry name" value="U-box"/>
    <property type="match status" value="1"/>
</dbReference>
<evidence type="ECO:0000256" key="2">
    <source>
        <dbReference type="ARBA" id="ARBA00004906"/>
    </source>
</evidence>
<dbReference type="InterPro" id="IPR003613">
    <property type="entry name" value="Ubox_domain"/>
</dbReference>
<protein>
    <recommendedName>
        <fullName evidence="5 6">U-box domain-containing protein</fullName>
        <ecNumber evidence="5">2.3.2.27</ecNumber>
    </recommendedName>
    <alternativeName>
        <fullName evidence="5">RING-type E3 ubiquitin transferase PUB</fullName>
    </alternativeName>
</protein>
<evidence type="ECO:0000256" key="1">
    <source>
        <dbReference type="ARBA" id="ARBA00000900"/>
    </source>
</evidence>
<comment type="caution">
    <text evidence="8">The sequence shown here is derived from an EMBL/GenBank/DDBJ whole genome shotgun (WGS) entry which is preliminary data.</text>
</comment>